<keyword evidence="1" id="KW-0175">Coiled coil</keyword>
<dbReference type="Gene3D" id="1.10.8.60">
    <property type="match status" value="1"/>
</dbReference>
<protein>
    <recommendedName>
        <fullName evidence="7">NYN domain-containing protein</fullName>
    </recommendedName>
</protein>
<evidence type="ECO:0000259" key="4">
    <source>
        <dbReference type="Pfam" id="PF23007"/>
    </source>
</evidence>
<dbReference type="Pfam" id="PF22608">
    <property type="entry name" value="DNAX_ATPase_lid"/>
    <property type="match status" value="1"/>
</dbReference>
<feature type="region of interest" description="Disordered" evidence="2">
    <location>
        <begin position="579"/>
        <end position="627"/>
    </location>
</feature>
<dbReference type="InterPro" id="IPR054506">
    <property type="entry name" value="DnaA_N-like_STI"/>
</dbReference>
<name>A0ABQ7NRD9_BRACM</name>
<evidence type="ECO:0000259" key="3">
    <source>
        <dbReference type="Pfam" id="PF22608"/>
    </source>
</evidence>
<comment type="caution">
    <text evidence="5">The sequence shown here is derived from an EMBL/GenBank/DDBJ whole genome shotgun (WGS) entry which is preliminary data.</text>
</comment>
<proteinExistence type="predicted"/>
<dbReference type="InterPro" id="IPR045085">
    <property type="entry name" value="HLD_clamp_pol_III_gamma_tau"/>
</dbReference>
<dbReference type="InterPro" id="IPR050238">
    <property type="entry name" value="DNA_Rep/Repair_Clamp_Loader"/>
</dbReference>
<dbReference type="EMBL" id="JADBGQ010000001">
    <property type="protein sequence ID" value="KAG5413379.1"/>
    <property type="molecule type" value="Genomic_DNA"/>
</dbReference>
<feature type="domain" description="DNA polymerase III subunit gamma/tau helical lid" evidence="3">
    <location>
        <begin position="442"/>
        <end position="476"/>
    </location>
</feature>
<reference evidence="5 6" key="1">
    <citation type="submission" date="2021-03" db="EMBL/GenBank/DDBJ databases">
        <authorList>
            <person name="King G.J."/>
            <person name="Bancroft I."/>
            <person name="Baten A."/>
            <person name="Bloomfield J."/>
            <person name="Borpatragohain P."/>
            <person name="He Z."/>
            <person name="Irish N."/>
            <person name="Irwin J."/>
            <person name="Liu K."/>
            <person name="Mauleon R.P."/>
            <person name="Moore J."/>
            <person name="Morris R."/>
            <person name="Ostergaard L."/>
            <person name="Wang B."/>
            <person name="Wells R."/>
        </authorList>
    </citation>
    <scope>NUCLEOTIDE SEQUENCE [LARGE SCALE GENOMIC DNA]</scope>
    <source>
        <strain evidence="5">R-o-18</strain>
        <tissue evidence="5">Leaf</tissue>
    </source>
</reference>
<feature type="domain" description="STICHEL DnaA-N-like alpha-beta" evidence="4">
    <location>
        <begin position="620"/>
        <end position="657"/>
    </location>
</feature>
<dbReference type="Pfam" id="PF23007">
    <property type="entry name" value="DnaA_N-like_STI"/>
    <property type="match status" value="1"/>
</dbReference>
<dbReference type="PANTHER" id="PTHR11669">
    <property type="entry name" value="REPLICATION FACTOR C / DNA POLYMERASE III GAMMA-TAU SUBUNIT"/>
    <property type="match status" value="1"/>
</dbReference>
<feature type="compositionally biased region" description="Basic and acidic residues" evidence="2">
    <location>
        <begin position="595"/>
        <end position="608"/>
    </location>
</feature>
<feature type="region of interest" description="Disordered" evidence="2">
    <location>
        <begin position="696"/>
        <end position="719"/>
    </location>
</feature>
<keyword evidence="6" id="KW-1185">Reference proteome</keyword>
<evidence type="ECO:0008006" key="7">
    <source>
        <dbReference type="Google" id="ProtNLM"/>
    </source>
</evidence>
<accession>A0ABQ7NRD9</accession>
<evidence type="ECO:0000313" key="6">
    <source>
        <dbReference type="Proteomes" id="UP000823674"/>
    </source>
</evidence>
<dbReference type="InterPro" id="IPR027417">
    <property type="entry name" value="P-loop_NTPase"/>
</dbReference>
<gene>
    <name evidence="5" type="primary">A01p011110.1_BraROA</name>
    <name evidence="5" type="ORF">IGI04_000946</name>
</gene>
<dbReference type="PANTHER" id="PTHR11669:SF46">
    <property type="entry name" value="PROTEIN STICHEL-LIKE 3"/>
    <property type="match status" value="1"/>
</dbReference>
<evidence type="ECO:0000256" key="1">
    <source>
        <dbReference type="SAM" id="Coils"/>
    </source>
</evidence>
<sequence length="897" mass="99695">MSKVPSNPDTVLVNGLWDKENADLPIGYPIESLVSFINTALKQHDSRFMLNTLTAYGPNLPSERKHGIDYVCIPKESVACQAEFPVVGQCLKLVVEKPGETKVRIMRSTDVADKYLTTDLCLQLGQPEKRPILIIAGDGDYLSCFEEFPDSYLMLAEPKNSNRTLRVSAKVAWTWSSEDNAGQMISGGGLRHGNVAWSSKTVAGTGSGVGGYNINLWNAFFLLCVFFFETLELFLGPPSYTYPPYGVELNFWIRRVGVWLVECLIQREEKALPSLVSSAENEGWMRDYSGELGIFADNLLKNEEDSGLASEGRDLVGHNLVVQALSNAVARRKLGLLMCSTVQTERGRHLARALNCHSSEQQKPCGVCSSCVSHEMGKSWNNREVGLVGKFDFENLLDGNNNVTSQSPRVFISDDCDTLSSDCWSAVSKVKFFFPKLRDADIVYSLQLIASKEEIEIEKDALKLIASRSDGSLRDAEFVRTEDLCSFGSGTDTVNTVKKLRTIMETSVEPLALMSQLATVITDILAVSKEDMEKLRQALKTLSEAEKQLRVSNDKLTWLTAALLHLAPDQNYLLHHSSTADSSLNRTPLPLENNGGRERESSDHHLDPSSDAAAGEKTPTVHSVFSSPLKSTAEKFRGHIMQAFEAVLESPVTIEITSETKRDTRNNWSRSSLALVGQDHNMNGSGRSEIVEVIESNGRRHQQQKQEEERTERVGSSGKLMDAHSKTADLNEKPCLSLRSWNKRIYQEACYAGKPQEAHVARYGNFGTVGNEVEDGNKKDKATGVIETRVVREMSVDEISIKIKDYIKSLDVGVLSSSSVPERSRRKESNMKKDVVAVEEKKKEKEDEFYGQDRIVPECVFTDDFGFNEKLLEEGCSIDSLLDDLPQPDIDAFVHGI</sequence>
<evidence type="ECO:0000256" key="2">
    <source>
        <dbReference type="SAM" id="MobiDB-lite"/>
    </source>
</evidence>
<feature type="coiled-coil region" evidence="1">
    <location>
        <begin position="525"/>
        <end position="555"/>
    </location>
</feature>
<organism evidence="5 6">
    <name type="scientific">Brassica rapa subsp. trilocularis</name>
    <dbReference type="NCBI Taxonomy" id="1813537"/>
    <lineage>
        <taxon>Eukaryota</taxon>
        <taxon>Viridiplantae</taxon>
        <taxon>Streptophyta</taxon>
        <taxon>Embryophyta</taxon>
        <taxon>Tracheophyta</taxon>
        <taxon>Spermatophyta</taxon>
        <taxon>Magnoliopsida</taxon>
        <taxon>eudicotyledons</taxon>
        <taxon>Gunneridae</taxon>
        <taxon>Pentapetalae</taxon>
        <taxon>rosids</taxon>
        <taxon>malvids</taxon>
        <taxon>Brassicales</taxon>
        <taxon>Brassicaceae</taxon>
        <taxon>Brassiceae</taxon>
        <taxon>Brassica</taxon>
    </lineage>
</organism>
<dbReference type="Proteomes" id="UP000823674">
    <property type="component" value="Chromosome A01"/>
</dbReference>
<dbReference type="CDD" id="cd18137">
    <property type="entry name" value="HLD_clamp_pol_III_gamma_tau"/>
    <property type="match status" value="1"/>
</dbReference>
<dbReference type="SUPFAM" id="SSF52540">
    <property type="entry name" value="P-loop containing nucleoside triphosphate hydrolases"/>
    <property type="match status" value="1"/>
</dbReference>
<evidence type="ECO:0000313" key="5">
    <source>
        <dbReference type="EMBL" id="KAG5413379.1"/>
    </source>
</evidence>
<dbReference type="Gene3D" id="3.40.50.300">
    <property type="entry name" value="P-loop containing nucleotide triphosphate hydrolases"/>
    <property type="match status" value="1"/>
</dbReference>
<feature type="compositionally biased region" description="Basic and acidic residues" evidence="2">
    <location>
        <begin position="704"/>
        <end position="713"/>
    </location>
</feature>